<dbReference type="eggNOG" id="COG1609">
    <property type="taxonomic scope" value="Bacteria"/>
</dbReference>
<keyword evidence="3" id="KW-0804">Transcription</keyword>
<gene>
    <name evidence="6" type="ORF">Clopa_3602</name>
</gene>
<protein>
    <submittedName>
        <fullName evidence="6">Transcriptional regulator</fullName>
    </submittedName>
</protein>
<reference evidence="6 7" key="1">
    <citation type="submission" date="2012-01" db="EMBL/GenBank/DDBJ databases">
        <title>Complete sequence of chromosome of Clostridium pasteurianum BC1.</title>
        <authorList>
            <consortium name="US DOE Joint Genome Institute"/>
            <person name="Lucas S."/>
            <person name="Han J."/>
            <person name="Lapidus A."/>
            <person name="Cheng J.-F."/>
            <person name="Goodwin L."/>
            <person name="Pitluck S."/>
            <person name="Peters L."/>
            <person name="Mikhailova N."/>
            <person name="Teshima H."/>
            <person name="Detter J.C."/>
            <person name="Han C."/>
            <person name="Tapia R."/>
            <person name="Land M."/>
            <person name="Hauser L."/>
            <person name="Kyrpides N."/>
            <person name="Ivanova N."/>
            <person name="Pagani I."/>
            <person name="Dunn J."/>
            <person name="Taghavi S."/>
            <person name="Francis A."/>
            <person name="van der Lelie D."/>
            <person name="Woyke T."/>
        </authorList>
    </citation>
    <scope>NUCLEOTIDE SEQUENCE [LARGE SCALE GENOMIC DNA]</scope>
    <source>
        <strain evidence="6 7">BC1</strain>
    </source>
</reference>
<dbReference type="InterPro" id="IPR046335">
    <property type="entry name" value="LacI/GalR-like_sensor"/>
</dbReference>
<evidence type="ECO:0000256" key="2">
    <source>
        <dbReference type="ARBA" id="ARBA00023125"/>
    </source>
</evidence>
<dbReference type="GO" id="GO:0000976">
    <property type="term" value="F:transcription cis-regulatory region binding"/>
    <property type="evidence" value="ECO:0007669"/>
    <property type="project" value="TreeGrafter"/>
</dbReference>
<dbReference type="HOGENOM" id="CLU_037628_6_1_9"/>
<dbReference type="PROSITE" id="PS50932">
    <property type="entry name" value="HTH_LACI_2"/>
    <property type="match status" value="1"/>
</dbReference>
<dbReference type="AlphaFoldDB" id="R4KCV4"/>
<dbReference type="PANTHER" id="PTHR30146">
    <property type="entry name" value="LACI-RELATED TRANSCRIPTIONAL REPRESSOR"/>
    <property type="match status" value="1"/>
</dbReference>
<feature type="domain" description="HTH cro/C1-type" evidence="5">
    <location>
        <begin position="13"/>
        <end position="57"/>
    </location>
</feature>
<evidence type="ECO:0000256" key="1">
    <source>
        <dbReference type="ARBA" id="ARBA00023015"/>
    </source>
</evidence>
<dbReference type="STRING" id="86416.Clopa_3602"/>
<dbReference type="PANTHER" id="PTHR30146:SF109">
    <property type="entry name" value="HTH-TYPE TRANSCRIPTIONAL REGULATOR GALS"/>
    <property type="match status" value="1"/>
</dbReference>
<dbReference type="PROSITE" id="PS50943">
    <property type="entry name" value="HTH_CROC1"/>
    <property type="match status" value="1"/>
</dbReference>
<dbReference type="RefSeq" id="WP_015616667.1">
    <property type="nucleotide sequence ID" value="NC_021182.1"/>
</dbReference>
<dbReference type="GO" id="GO:0003700">
    <property type="term" value="F:DNA-binding transcription factor activity"/>
    <property type="evidence" value="ECO:0007669"/>
    <property type="project" value="TreeGrafter"/>
</dbReference>
<proteinExistence type="predicted"/>
<dbReference type="Pfam" id="PF13377">
    <property type="entry name" value="Peripla_BP_3"/>
    <property type="match status" value="1"/>
</dbReference>
<dbReference type="Proteomes" id="UP000013523">
    <property type="component" value="Chromosome"/>
</dbReference>
<name>R4KCV4_CLOPA</name>
<keyword evidence="7" id="KW-1185">Reference proteome</keyword>
<evidence type="ECO:0000313" key="7">
    <source>
        <dbReference type="Proteomes" id="UP000013523"/>
    </source>
</evidence>
<dbReference type="InterPro" id="IPR010982">
    <property type="entry name" value="Lambda_DNA-bd_dom_sf"/>
</dbReference>
<dbReference type="PATRIC" id="fig|86416.3.peg.3600"/>
<dbReference type="KEGG" id="cpas:Clopa_3602"/>
<dbReference type="Pfam" id="PF00356">
    <property type="entry name" value="LacI"/>
    <property type="match status" value="1"/>
</dbReference>
<dbReference type="SMART" id="SM00354">
    <property type="entry name" value="HTH_LACI"/>
    <property type="match status" value="1"/>
</dbReference>
<dbReference type="InterPro" id="IPR028082">
    <property type="entry name" value="Peripla_BP_I"/>
</dbReference>
<dbReference type="InterPro" id="IPR001387">
    <property type="entry name" value="Cro/C1-type_HTH"/>
</dbReference>
<keyword evidence="2" id="KW-0238">DNA-binding</keyword>
<accession>R4KCV4</accession>
<evidence type="ECO:0000259" key="5">
    <source>
        <dbReference type="PROSITE" id="PS50943"/>
    </source>
</evidence>
<dbReference type="SUPFAM" id="SSF53822">
    <property type="entry name" value="Periplasmic binding protein-like I"/>
    <property type="match status" value="1"/>
</dbReference>
<dbReference type="InterPro" id="IPR000843">
    <property type="entry name" value="HTH_LacI"/>
</dbReference>
<dbReference type="EMBL" id="CP003261">
    <property type="protein sequence ID" value="AGK98384.1"/>
    <property type="molecule type" value="Genomic_DNA"/>
</dbReference>
<dbReference type="Gene3D" id="1.10.260.40">
    <property type="entry name" value="lambda repressor-like DNA-binding domains"/>
    <property type="match status" value="1"/>
</dbReference>
<sequence>MSIEVIIITNINDVAKEAGVSKSTVSSVFSGKRPISNKVKEHVFQVAKKLNYRPNYLARSLAIKETKIIGLNMQGENVKFSQFHLSLLNGVLKVCYESGYRVLVNHLSPRYDNHIQFQTTDPVDGEILLDPAKKDQRIVERLEKNIPMVVIGRPEKEYEDKVFYVDNDNVNIAAKLTDYLMGLEHKNILFLNSLESRTVSQDRAKGYLEAFRTLGLDANNDYLVFKPDEMTSIEYGYLFTKEIISKHRDVTAIIADSDKVAQGVYNALHELGLAIPEDISVAAFSDGSESTLSPTLTCANLNSEILGEEAAKLLIEQCKNKDTIVKKLIISSKLILRKSTKNIFRHDPLG</sequence>
<dbReference type="SUPFAM" id="SSF47413">
    <property type="entry name" value="lambda repressor-like DNA-binding domains"/>
    <property type="match status" value="1"/>
</dbReference>
<dbReference type="CDD" id="cd01392">
    <property type="entry name" value="HTH_LacI"/>
    <property type="match status" value="1"/>
</dbReference>
<organism evidence="6 7">
    <name type="scientific">Clostridium pasteurianum BC1</name>
    <dbReference type="NCBI Taxonomy" id="86416"/>
    <lineage>
        <taxon>Bacteria</taxon>
        <taxon>Bacillati</taxon>
        <taxon>Bacillota</taxon>
        <taxon>Clostridia</taxon>
        <taxon>Eubacteriales</taxon>
        <taxon>Clostridiaceae</taxon>
        <taxon>Clostridium</taxon>
    </lineage>
</organism>
<feature type="domain" description="HTH lacI-type" evidence="4">
    <location>
        <begin position="9"/>
        <end position="63"/>
    </location>
</feature>
<evidence type="ECO:0000256" key="3">
    <source>
        <dbReference type="ARBA" id="ARBA00023163"/>
    </source>
</evidence>
<keyword evidence="1" id="KW-0805">Transcription regulation</keyword>
<evidence type="ECO:0000259" key="4">
    <source>
        <dbReference type="PROSITE" id="PS50932"/>
    </source>
</evidence>
<dbReference type="Gene3D" id="3.40.50.2300">
    <property type="match status" value="2"/>
</dbReference>
<evidence type="ECO:0000313" key="6">
    <source>
        <dbReference type="EMBL" id="AGK98384.1"/>
    </source>
</evidence>